<evidence type="ECO:0000313" key="3">
    <source>
        <dbReference type="Proteomes" id="UP000182658"/>
    </source>
</evidence>
<sequence length="178" mass="19745">MARLLSRTSMAAWYQFVGSVPTVPLHSTGFSVRSHSRCVMCARSELVPPSAAGTLRPRSHPASANGRFRGPSGRVFQNVSGRTLFERTPPARSPSPPLHHASLFHLPFTESVFLGDFLTGYGVMDQRSECGRRGTKIEESWDRDIASLDRGKADFRCQRQDDSGVIPALDEERKSQKE</sequence>
<name>A0A1J7JPP1_9PEZI</name>
<dbReference type="EMBL" id="KV875093">
    <property type="protein sequence ID" value="OIW35353.1"/>
    <property type="molecule type" value="Genomic_DNA"/>
</dbReference>
<organism evidence="2 3">
    <name type="scientific">Coniochaeta ligniaria NRRL 30616</name>
    <dbReference type="NCBI Taxonomy" id="1408157"/>
    <lineage>
        <taxon>Eukaryota</taxon>
        <taxon>Fungi</taxon>
        <taxon>Dikarya</taxon>
        <taxon>Ascomycota</taxon>
        <taxon>Pezizomycotina</taxon>
        <taxon>Sordariomycetes</taxon>
        <taxon>Sordariomycetidae</taxon>
        <taxon>Coniochaetales</taxon>
        <taxon>Coniochaetaceae</taxon>
        <taxon>Coniochaeta</taxon>
    </lineage>
</organism>
<keyword evidence="3" id="KW-1185">Reference proteome</keyword>
<protein>
    <submittedName>
        <fullName evidence="2">Uncharacterized protein</fullName>
    </submittedName>
</protein>
<evidence type="ECO:0000313" key="2">
    <source>
        <dbReference type="EMBL" id="OIW35353.1"/>
    </source>
</evidence>
<gene>
    <name evidence="2" type="ORF">CONLIGDRAFT_54590</name>
</gene>
<reference evidence="2 3" key="1">
    <citation type="submission" date="2016-10" db="EMBL/GenBank/DDBJ databases">
        <title>Draft genome sequence of Coniochaeta ligniaria NRRL30616, a lignocellulolytic fungus for bioabatement of inhibitors in plant biomass hydrolysates.</title>
        <authorList>
            <consortium name="DOE Joint Genome Institute"/>
            <person name="Jimenez D.J."/>
            <person name="Hector R.E."/>
            <person name="Riley R."/>
            <person name="Sun H."/>
            <person name="Grigoriev I.V."/>
            <person name="Van Elsas J.D."/>
            <person name="Nichols N.N."/>
        </authorList>
    </citation>
    <scope>NUCLEOTIDE SEQUENCE [LARGE SCALE GENOMIC DNA]</scope>
    <source>
        <strain evidence="2 3">NRRL 30616</strain>
    </source>
</reference>
<dbReference type="AlphaFoldDB" id="A0A1J7JPP1"/>
<feature type="region of interest" description="Disordered" evidence="1">
    <location>
        <begin position="52"/>
        <end position="72"/>
    </location>
</feature>
<feature type="region of interest" description="Disordered" evidence="1">
    <location>
        <begin position="156"/>
        <end position="178"/>
    </location>
</feature>
<proteinExistence type="predicted"/>
<accession>A0A1J7JPP1</accession>
<dbReference type="InParanoid" id="A0A1J7JPP1"/>
<evidence type="ECO:0000256" key="1">
    <source>
        <dbReference type="SAM" id="MobiDB-lite"/>
    </source>
</evidence>
<dbReference type="Proteomes" id="UP000182658">
    <property type="component" value="Unassembled WGS sequence"/>
</dbReference>